<feature type="compositionally biased region" description="Basic and acidic residues" evidence="4">
    <location>
        <begin position="697"/>
        <end position="710"/>
    </location>
</feature>
<dbReference type="Proteomes" id="UP000077202">
    <property type="component" value="Unassembled WGS sequence"/>
</dbReference>
<keyword evidence="1" id="KW-0238">DNA-binding</keyword>
<keyword evidence="3" id="KW-0539">Nucleus</keyword>
<feature type="compositionally biased region" description="Polar residues" evidence="4">
    <location>
        <begin position="44"/>
        <end position="54"/>
    </location>
</feature>
<feature type="compositionally biased region" description="Basic and acidic residues" evidence="4">
    <location>
        <begin position="800"/>
        <end position="813"/>
    </location>
</feature>
<feature type="compositionally biased region" description="Low complexity" evidence="4">
    <location>
        <begin position="505"/>
        <end position="515"/>
    </location>
</feature>
<comment type="caution">
    <text evidence="6">The sequence shown here is derived from an EMBL/GenBank/DDBJ whole genome shotgun (WGS) entry which is preliminary data.</text>
</comment>
<dbReference type="SUPFAM" id="SSF51161">
    <property type="entry name" value="Trimeric LpxA-like enzymes"/>
    <property type="match status" value="2"/>
</dbReference>
<reference evidence="6" key="1">
    <citation type="submission" date="2016-03" db="EMBL/GenBank/DDBJ databases">
        <title>Mechanisms controlling the formation of the plant cell surface in tip-growing cells are functionally conserved among land plants.</title>
        <authorList>
            <person name="Honkanen S."/>
            <person name="Jones V.A."/>
            <person name="Morieri G."/>
            <person name="Champion C."/>
            <person name="Hetherington A.J."/>
            <person name="Kelly S."/>
            <person name="Saint-Marcoux D."/>
            <person name="Proust H."/>
            <person name="Prescott H."/>
            <person name="Dolan L."/>
        </authorList>
    </citation>
    <scope>NUCLEOTIDE SEQUENCE [LARGE SCALE GENOMIC DNA]</scope>
    <source>
        <tissue evidence="6">Whole gametophyte</tissue>
    </source>
</reference>
<protein>
    <recommendedName>
        <fullName evidence="5">KN homeodomain domain-containing protein</fullName>
    </recommendedName>
</protein>
<evidence type="ECO:0000256" key="4">
    <source>
        <dbReference type="SAM" id="MobiDB-lite"/>
    </source>
</evidence>
<dbReference type="Pfam" id="PF05920">
    <property type="entry name" value="Homeobox_KN"/>
    <property type="match status" value="1"/>
</dbReference>
<evidence type="ECO:0000256" key="1">
    <source>
        <dbReference type="ARBA" id="ARBA00023125"/>
    </source>
</evidence>
<evidence type="ECO:0000313" key="6">
    <source>
        <dbReference type="EMBL" id="OAE25213.1"/>
    </source>
</evidence>
<dbReference type="EMBL" id="LVLJ01002379">
    <property type="protein sequence ID" value="OAE25213.1"/>
    <property type="molecule type" value="Genomic_DNA"/>
</dbReference>
<feature type="region of interest" description="Disordered" evidence="4">
    <location>
        <begin position="25"/>
        <end position="77"/>
    </location>
</feature>
<dbReference type="InterPro" id="IPR008422">
    <property type="entry name" value="KN_HD"/>
</dbReference>
<gene>
    <name evidence="6" type="ORF">AXG93_855s1120</name>
</gene>
<feature type="region of interest" description="Disordered" evidence="4">
    <location>
        <begin position="554"/>
        <end position="588"/>
    </location>
</feature>
<evidence type="ECO:0000259" key="5">
    <source>
        <dbReference type="Pfam" id="PF05920"/>
    </source>
</evidence>
<name>A0A176VXU9_MARPO</name>
<organism evidence="6 7">
    <name type="scientific">Marchantia polymorpha subsp. ruderalis</name>
    <dbReference type="NCBI Taxonomy" id="1480154"/>
    <lineage>
        <taxon>Eukaryota</taxon>
        <taxon>Viridiplantae</taxon>
        <taxon>Streptophyta</taxon>
        <taxon>Embryophyta</taxon>
        <taxon>Marchantiophyta</taxon>
        <taxon>Marchantiopsida</taxon>
        <taxon>Marchantiidae</taxon>
        <taxon>Marchantiales</taxon>
        <taxon>Marchantiaceae</taxon>
        <taxon>Marchantia</taxon>
    </lineage>
</organism>
<dbReference type="GO" id="GO:0006355">
    <property type="term" value="P:regulation of DNA-templated transcription"/>
    <property type="evidence" value="ECO:0007669"/>
    <property type="project" value="InterPro"/>
</dbReference>
<dbReference type="Gene3D" id="1.10.10.60">
    <property type="entry name" value="Homeodomain-like"/>
    <property type="match status" value="1"/>
</dbReference>
<feature type="domain" description="KN homeodomain" evidence="5">
    <location>
        <begin position="1208"/>
        <end position="1236"/>
    </location>
</feature>
<evidence type="ECO:0000313" key="7">
    <source>
        <dbReference type="Proteomes" id="UP000077202"/>
    </source>
</evidence>
<evidence type="ECO:0000256" key="2">
    <source>
        <dbReference type="ARBA" id="ARBA00023155"/>
    </source>
</evidence>
<feature type="compositionally biased region" description="Basic and acidic residues" evidence="4">
    <location>
        <begin position="556"/>
        <end position="585"/>
    </location>
</feature>
<feature type="region of interest" description="Disordered" evidence="4">
    <location>
        <begin position="486"/>
        <end position="540"/>
    </location>
</feature>
<keyword evidence="2" id="KW-0371">Homeobox</keyword>
<dbReference type="InterPro" id="IPR011004">
    <property type="entry name" value="Trimer_LpxA-like_sf"/>
</dbReference>
<dbReference type="Gene3D" id="2.160.10.10">
    <property type="entry name" value="Hexapeptide repeat proteins"/>
    <property type="match status" value="1"/>
</dbReference>
<dbReference type="InterPro" id="IPR050224">
    <property type="entry name" value="TALE_homeobox"/>
</dbReference>
<sequence length="1643" mass="185628">MTGLLSHQMLSTPTISGLLLSITRDTKNKSSSDTRSTGKKYYMGTNNQKTSFPWSSSSNSNITCQEHNSTHERGTNHFHTKRVVKKEPLDWNTVKVSVVQTSYCDAAEHQCPDRGDTQHVKRRHNLQAVEADAGKKIKSMKSEGDPDALSERTSRFLLTGILGEKVVPLTKLLEDITAESNEETAYSHLLRKGKATPACLNQIRSSANRPMCPAERRGSLVQKEGHCLDSQTHCLDSQTESGFPAKHQPAKSAGRGGGLPTHDSDHGKRFHARGDPEQHIHQSQEVRPSITSRSDAREFQTERKVATEDQGRHGEHQTQRQPLRRDLNVQNEGISVTPAAQQAGREAFQGGCSTSTQHNEEIHRKCQKQASADQDRGQHINAEFLAVLMAAHYQEAYLKASLAAKYLQEYQNAKQSQHLPAGSQKAHVAERFSEAYQVALELSQLPVNPESQKSLMEEFYTNLSAAPEAASGGKFSASPPTPYLHPFYEGSATPQGGSFPAQCEPSHASLVSSSPLPSPPTGPEQDRSDSTGGQSQLPHGLGQTFLHFSQLPSTAEHAKTVTEEGSDRVIDERDQKPAERSEVFPHHPHMSFACQGKVMTRGAKVESEAPFVAIFPLYKPPPQPQPKPEPHYGGNVGKQVVQETGDHARVMTSQGPHWLYSSGPSIAQCQSRPPNETKDARIQREQEAPPGTQGVGSERETYCDGSDGKRSTGFKRWSAPQNGDGRAQNPIQFAVANQAPQGDGPPHQRAPPHPLTFVDLGDASEDGESVQTPLPEDKESDSEPESERFAGQPRDEDTEVGARVERNVEESKSGAETLQESGDDDAGELEDEEREREREGEGEVKSERRFYFFDFTKICDNLYPPDVTTKMLKDFGLRYYPMRFREDEKIREIEALFREVLSFSRPKNVPEIPIVPFDFLRSQRYFTEMAQRPAARKSASARSSQSTAAGTSHPAAQLWAALIAQRARAFRRECSIRIENQGIDLADSFTADQLDYKPVHRGRSRDVMAWLWKPRSRGVTLHDRKKMFRAYIDEIDDWYYEYRSTLENINDETDDSFGHFIGNIYTEYPLMELSRRLRRYRDTFLEHLVCVKKVLGDSTAVPDFDKNIRDRLIACRVRAAKRMARKALMVIRRAHAPYKKRMINGCHKMIVKLEPKQENRIAEAVRIAGTNNGPRRQQRMYSGRLNLNSTWRPQRGLPDRAVSVLKAWLFTNFLHPYPKDVDKESLASATGLTRSQKIDTDSLQCPGPGKLIMGRNWEIGNREQAALGFSHALTASSRMRHQASRAFAPYSREMLAQFLRNASVWRAQLGESRQNRAEVEHRFAIQGRAEVGNRFTIQNRTQVEPKFTIQNRAQVEPRLTVQDRAQVESRFPIQNRAQVEPRLIVQDRAQVEPRFPTQNRAQVEPRVTVQDRTQVEHSFIIQNQGQVEPRLTVQDRDQVETRFPTQNRAQVEPSVTVQDRAQVEHSFISQNRAPVEPRFTIQDRAQAEPKFTFPSQAKVEPRLTIQDRAQLEPRFTIQDRAQVGTRFTIQDRAPVETRFSIQDRAKVDTTLTIKDLRAELEPRLTSEKIDYDNHISLELQLGSERTKARPESTGPRLRFQDGRLLSERMRIGHHTEPPKGEIPMDILKFEDLERIRKGKGIVE</sequence>
<evidence type="ECO:0000256" key="3">
    <source>
        <dbReference type="ARBA" id="ARBA00023242"/>
    </source>
</evidence>
<feature type="region of interest" description="Disordered" evidence="4">
    <location>
        <begin position="619"/>
        <end position="842"/>
    </location>
</feature>
<feature type="compositionally biased region" description="Polar residues" evidence="4">
    <location>
        <begin position="662"/>
        <end position="674"/>
    </location>
</feature>
<feature type="compositionally biased region" description="Basic and acidic residues" evidence="4">
    <location>
        <begin position="294"/>
        <end position="327"/>
    </location>
</feature>
<dbReference type="GO" id="GO:0003677">
    <property type="term" value="F:DNA binding"/>
    <property type="evidence" value="ECO:0007669"/>
    <property type="project" value="UniProtKB-KW"/>
</dbReference>
<feature type="compositionally biased region" description="Acidic residues" evidence="4">
    <location>
        <begin position="821"/>
        <end position="834"/>
    </location>
</feature>
<feature type="region of interest" description="Disordered" evidence="4">
    <location>
        <begin position="235"/>
        <end position="328"/>
    </location>
</feature>
<dbReference type="PANTHER" id="PTHR11850">
    <property type="entry name" value="HOMEOBOX PROTEIN TRANSCRIPTION FACTORS"/>
    <property type="match status" value="1"/>
</dbReference>
<feature type="compositionally biased region" description="Basic and acidic residues" evidence="4">
    <location>
        <begin position="675"/>
        <end position="687"/>
    </location>
</feature>
<feature type="compositionally biased region" description="Basic and acidic residues" evidence="4">
    <location>
        <begin position="262"/>
        <end position="284"/>
    </location>
</feature>
<proteinExistence type="predicted"/>
<keyword evidence="7" id="KW-1185">Reference proteome</keyword>
<accession>A0A176VXU9</accession>